<comment type="similarity">
    <text evidence="5">Belongs to the Omp25/RopB family.</text>
</comment>
<evidence type="ECO:0000256" key="3">
    <source>
        <dbReference type="ARBA" id="ARBA00023136"/>
    </source>
</evidence>
<reference evidence="8 9" key="2">
    <citation type="submission" date="2019-09" db="EMBL/GenBank/DDBJ databases">
        <authorList>
            <person name="Jin C."/>
        </authorList>
    </citation>
    <scope>NUCLEOTIDE SEQUENCE [LARGE SCALE GENOMIC DNA]</scope>
    <source>
        <strain evidence="8 9">BN140002</strain>
    </source>
</reference>
<feature type="signal peptide" evidence="6">
    <location>
        <begin position="1"/>
        <end position="20"/>
    </location>
</feature>
<proteinExistence type="inferred from homology"/>
<dbReference type="GO" id="GO:0009279">
    <property type="term" value="C:cell outer membrane"/>
    <property type="evidence" value="ECO:0007669"/>
    <property type="project" value="UniProtKB-SubCell"/>
</dbReference>
<evidence type="ECO:0000256" key="1">
    <source>
        <dbReference type="ARBA" id="ARBA00004442"/>
    </source>
</evidence>
<dbReference type="SUPFAM" id="SSF56925">
    <property type="entry name" value="OMPA-like"/>
    <property type="match status" value="1"/>
</dbReference>
<reference evidence="8 9" key="1">
    <citation type="submission" date="2019-09" db="EMBL/GenBank/DDBJ databases">
        <title>Salinarimonas rosea gen. nov., sp. nov., a new member of the a-2 subgroup of the Proteobacteria.</title>
        <authorList>
            <person name="Liu J."/>
        </authorList>
    </citation>
    <scope>NUCLEOTIDE SEQUENCE [LARGE SCALE GENOMIC DNA]</scope>
    <source>
        <strain evidence="8 9">BN140002</strain>
    </source>
</reference>
<feature type="domain" description="Outer membrane protein beta-barrel" evidence="7">
    <location>
        <begin position="42"/>
        <end position="269"/>
    </location>
</feature>
<evidence type="ECO:0000256" key="6">
    <source>
        <dbReference type="SAM" id="SignalP"/>
    </source>
</evidence>
<dbReference type="Proteomes" id="UP000323142">
    <property type="component" value="Unassembled WGS sequence"/>
</dbReference>
<evidence type="ECO:0000256" key="2">
    <source>
        <dbReference type="ARBA" id="ARBA00022729"/>
    </source>
</evidence>
<dbReference type="InterPro" id="IPR011250">
    <property type="entry name" value="OMP/PagP_B-barrel"/>
</dbReference>
<keyword evidence="2 6" id="KW-0732">Signal</keyword>
<keyword evidence="9" id="KW-1185">Reference proteome</keyword>
<dbReference type="EMBL" id="VUOA01000036">
    <property type="protein sequence ID" value="KAA2235356.1"/>
    <property type="molecule type" value="Genomic_DNA"/>
</dbReference>
<dbReference type="Pfam" id="PF13505">
    <property type="entry name" value="OMP_b-brl"/>
    <property type="match status" value="1"/>
</dbReference>
<dbReference type="PANTHER" id="PTHR34001:SF3">
    <property type="entry name" value="BLL7405 PROTEIN"/>
    <property type="match status" value="1"/>
</dbReference>
<dbReference type="InterPro" id="IPR027385">
    <property type="entry name" value="Beta-barrel_OMP"/>
</dbReference>
<name>A0A5B2V953_9HYPH</name>
<keyword evidence="3" id="KW-0472">Membrane</keyword>
<protein>
    <submittedName>
        <fullName evidence="8">Porin family protein</fullName>
    </submittedName>
</protein>
<dbReference type="OrthoDB" id="8455142at2"/>
<comment type="caution">
    <text evidence="8">The sequence shown here is derived from an EMBL/GenBank/DDBJ whole genome shotgun (WGS) entry which is preliminary data.</text>
</comment>
<dbReference type="Gene3D" id="2.40.160.20">
    <property type="match status" value="1"/>
</dbReference>
<feature type="chain" id="PRO_5023095483" evidence="6">
    <location>
        <begin position="21"/>
        <end position="269"/>
    </location>
</feature>
<evidence type="ECO:0000313" key="9">
    <source>
        <dbReference type="Proteomes" id="UP000323142"/>
    </source>
</evidence>
<gene>
    <name evidence="8" type="ORF">F0L46_20300</name>
</gene>
<keyword evidence="4" id="KW-0998">Cell outer membrane</keyword>
<evidence type="ECO:0000313" key="8">
    <source>
        <dbReference type="EMBL" id="KAA2235356.1"/>
    </source>
</evidence>
<evidence type="ECO:0000259" key="7">
    <source>
        <dbReference type="Pfam" id="PF13505"/>
    </source>
</evidence>
<comment type="subcellular location">
    <subcellularLocation>
        <location evidence="1">Cell outer membrane</location>
    </subcellularLocation>
</comment>
<dbReference type="InterPro" id="IPR051692">
    <property type="entry name" value="OMP-like"/>
</dbReference>
<organism evidence="8 9">
    <name type="scientific">Salinarimonas soli</name>
    <dbReference type="NCBI Taxonomy" id="1638099"/>
    <lineage>
        <taxon>Bacteria</taxon>
        <taxon>Pseudomonadati</taxon>
        <taxon>Pseudomonadota</taxon>
        <taxon>Alphaproteobacteria</taxon>
        <taxon>Hyphomicrobiales</taxon>
        <taxon>Salinarimonadaceae</taxon>
        <taxon>Salinarimonas</taxon>
    </lineage>
</organism>
<evidence type="ECO:0000256" key="4">
    <source>
        <dbReference type="ARBA" id="ARBA00023237"/>
    </source>
</evidence>
<dbReference type="PANTHER" id="PTHR34001">
    <property type="entry name" value="BLL7405 PROTEIN"/>
    <property type="match status" value="1"/>
</dbReference>
<dbReference type="RefSeq" id="WP_149820964.1">
    <property type="nucleotide sequence ID" value="NZ_VUOA01000036.1"/>
</dbReference>
<evidence type="ECO:0000256" key="5">
    <source>
        <dbReference type="ARBA" id="ARBA00038306"/>
    </source>
</evidence>
<accession>A0A5B2V953</accession>
<sequence>MKKILLSTVALLGLTMTAGAADLPRRTVAPMVSPIVAVPVFTWTGFYVGVNAGYGFGDNKNDQSTYFIPTSTGIPVAGNLTISNFGNDNREGFVGGAQVGYNFQFGMFVAGIEADLQYADFGGRNAERLGTFTYTGVGSGLTSVVTNDISSLEYFGTVRARLGVAFDRVLVYGTGGFAFGGTDRGNNFCGAFRSCSNDDTSVGYAVGGGVEYAFTNNLTFKLEGLYVNLGDNGNNAAAAFDRTTGTLYLEDRKRDMDFGVVRVGVNYKF</sequence>
<dbReference type="AlphaFoldDB" id="A0A5B2V953"/>